<evidence type="ECO:0000313" key="2">
    <source>
        <dbReference type="Proteomes" id="UP001318682"/>
    </source>
</evidence>
<name>A0ABZ2BMT8_9RHOB</name>
<evidence type="ECO:0000313" key="1">
    <source>
        <dbReference type="EMBL" id="WVX47342.1"/>
    </source>
</evidence>
<accession>A0ABZ2BMT8</accession>
<protein>
    <submittedName>
        <fullName evidence="1">Uncharacterized protein</fullName>
    </submittedName>
</protein>
<dbReference type="EMBL" id="CP143423">
    <property type="protein sequence ID" value="WVX47342.1"/>
    <property type="molecule type" value="Genomic_DNA"/>
</dbReference>
<organism evidence="1 2">
    <name type="scientific">Roseobacter fucihabitans</name>
    <dbReference type="NCBI Taxonomy" id="1537242"/>
    <lineage>
        <taxon>Bacteria</taxon>
        <taxon>Pseudomonadati</taxon>
        <taxon>Pseudomonadota</taxon>
        <taxon>Alphaproteobacteria</taxon>
        <taxon>Rhodobacterales</taxon>
        <taxon>Roseobacteraceae</taxon>
        <taxon>Roseobacter</taxon>
    </lineage>
</organism>
<reference evidence="1 2" key="1">
    <citation type="submission" date="2015-07" db="EMBL/GenBank/DDBJ databases">
        <authorList>
            <person name="Voget S."/>
            <person name="Dogs M."/>
            <person name="Brinkhoff T.H."/>
            <person name="Daniel R."/>
        </authorList>
    </citation>
    <scope>NUCLEOTIDE SEQUENCE [LARGE SCALE GENOMIC DNA]</scope>
    <source>
        <strain evidence="1 2">B14</strain>
    </source>
</reference>
<proteinExistence type="predicted"/>
<sequence>MLSAVQANAFAIRGSLARQDIIPLRSRDNTTGNAIGQMPLRDFLTHSVTNLHHTLTGRQIWQEARKELAQRPRIHIDRGQNNALFCA</sequence>
<gene>
    <name evidence="1" type="ORF">ROLI_004090</name>
</gene>
<dbReference type="RefSeq" id="WP_187428258.1">
    <property type="nucleotide sequence ID" value="NZ_CP143423.1"/>
</dbReference>
<reference evidence="2" key="2">
    <citation type="submission" date="2024-01" db="EMBL/GenBank/DDBJ databases">
        <title>Roseobacter fucihabitans sp. nov., isolated from the brown alga Fucus spiralis.</title>
        <authorList>
            <person name="Hahnke S."/>
            <person name="Berger M."/>
            <person name="Schlingloff A."/>
            <person name="Athale I."/>
            <person name="Neumann-Schaal M."/>
            <person name="Adenaya A."/>
            <person name="Poehlein A."/>
            <person name="Daniel R."/>
            <person name="Pertersen J."/>
            <person name="Brinkhoff T."/>
        </authorList>
    </citation>
    <scope>NUCLEOTIDE SEQUENCE [LARGE SCALE GENOMIC DNA]</scope>
    <source>
        <strain evidence="2">B14</strain>
    </source>
</reference>
<dbReference type="Proteomes" id="UP001318682">
    <property type="component" value="Chromosome"/>
</dbReference>
<keyword evidence="2" id="KW-1185">Reference proteome</keyword>